<organism evidence="6">
    <name type="scientific">Oikopleura dioica</name>
    <name type="common">Tunicate</name>
    <dbReference type="NCBI Taxonomy" id="34765"/>
    <lineage>
        <taxon>Eukaryota</taxon>
        <taxon>Metazoa</taxon>
        <taxon>Chordata</taxon>
        <taxon>Tunicata</taxon>
        <taxon>Appendicularia</taxon>
        <taxon>Copelata</taxon>
        <taxon>Oikopleuridae</taxon>
        <taxon>Oikopleura</taxon>
    </lineage>
</organism>
<evidence type="ECO:0000313" key="7">
    <source>
        <dbReference type="Proteomes" id="UP000001307"/>
    </source>
</evidence>
<dbReference type="AlphaFoldDB" id="E4WYY5"/>
<protein>
    <recommendedName>
        <fullName evidence="5">TauD/TfdA-like domain-containing protein</fullName>
    </recommendedName>
</protein>
<dbReference type="OrthoDB" id="408743at2759"/>
<accession>E4WYY5</accession>
<keyword evidence="7" id="KW-1185">Reference proteome</keyword>
<dbReference type="PANTHER" id="PTHR10696">
    <property type="entry name" value="GAMMA-BUTYROBETAINE HYDROXYLASE-RELATED"/>
    <property type="match status" value="1"/>
</dbReference>
<comment type="cofactor">
    <cofactor evidence="1">
        <name>L-ascorbate</name>
        <dbReference type="ChEBI" id="CHEBI:38290"/>
    </cofactor>
</comment>
<dbReference type="GO" id="GO:0045329">
    <property type="term" value="P:carnitine biosynthetic process"/>
    <property type="evidence" value="ECO:0007669"/>
    <property type="project" value="UniProtKB-KW"/>
</dbReference>
<reference evidence="6" key="1">
    <citation type="journal article" date="2010" name="Science">
        <title>Plasticity of animal genome architecture unmasked by rapid evolution of a pelagic tunicate.</title>
        <authorList>
            <person name="Denoeud F."/>
            <person name="Henriet S."/>
            <person name="Mungpakdee S."/>
            <person name="Aury J.M."/>
            <person name="Da Silva C."/>
            <person name="Brinkmann H."/>
            <person name="Mikhaleva J."/>
            <person name="Olsen L.C."/>
            <person name="Jubin C."/>
            <person name="Canestro C."/>
            <person name="Bouquet J.M."/>
            <person name="Danks G."/>
            <person name="Poulain J."/>
            <person name="Campsteijn C."/>
            <person name="Adamski M."/>
            <person name="Cross I."/>
            <person name="Yadetie F."/>
            <person name="Muffato M."/>
            <person name="Louis A."/>
            <person name="Butcher S."/>
            <person name="Tsagkogeorga G."/>
            <person name="Konrad A."/>
            <person name="Singh S."/>
            <person name="Jensen M.F."/>
            <person name="Cong E.H."/>
            <person name="Eikeseth-Otteraa H."/>
            <person name="Noel B."/>
            <person name="Anthouard V."/>
            <person name="Porcel B.M."/>
            <person name="Kachouri-Lafond R."/>
            <person name="Nishino A."/>
            <person name="Ugolini M."/>
            <person name="Chourrout P."/>
            <person name="Nishida H."/>
            <person name="Aasland R."/>
            <person name="Huzurbazar S."/>
            <person name="Westhof E."/>
            <person name="Delsuc F."/>
            <person name="Lehrach H."/>
            <person name="Reinhardt R."/>
            <person name="Weissenbach J."/>
            <person name="Roy S.W."/>
            <person name="Artiguenave F."/>
            <person name="Postlethwait J.H."/>
            <person name="Manak J.R."/>
            <person name="Thompson E.M."/>
            <person name="Jaillon O."/>
            <person name="Du Pasquier L."/>
            <person name="Boudinot P."/>
            <person name="Liberles D.A."/>
            <person name="Volff J.N."/>
            <person name="Philippe H."/>
            <person name="Lenhard B."/>
            <person name="Roest Crollius H."/>
            <person name="Wincker P."/>
            <person name="Chourrout D."/>
        </authorList>
    </citation>
    <scope>NUCLEOTIDE SEQUENCE [LARGE SCALE GENOMIC DNA]</scope>
</reference>
<name>E4WYY5_OIKDI</name>
<dbReference type="PANTHER" id="PTHR10696:SF51">
    <property type="entry name" value="TRIMETHYLLYSINE DIOXYGENASE, MITOCHONDRIAL"/>
    <property type="match status" value="1"/>
</dbReference>
<evidence type="ECO:0000256" key="1">
    <source>
        <dbReference type="ARBA" id="ARBA00001961"/>
    </source>
</evidence>
<evidence type="ECO:0000259" key="5">
    <source>
        <dbReference type="Pfam" id="PF02668"/>
    </source>
</evidence>
<dbReference type="Pfam" id="PF02668">
    <property type="entry name" value="TauD"/>
    <property type="match status" value="1"/>
</dbReference>
<dbReference type="GO" id="GO:0016491">
    <property type="term" value="F:oxidoreductase activity"/>
    <property type="evidence" value="ECO:0007669"/>
    <property type="project" value="UniProtKB-KW"/>
</dbReference>
<evidence type="ECO:0000256" key="2">
    <source>
        <dbReference type="ARBA" id="ARBA00005022"/>
    </source>
</evidence>
<dbReference type="InParanoid" id="E4WYY5"/>
<sequence>MTETVQRQFPTFEKFGQELPKVHTIEDNVDSVKIRWSDGNTRVFEKAMLSHFSSPTPESDLLNPVHELWDKDSFPKAEPADYKMLLSEHSREAERQKIFRSLLKHGFSYISGTPTEHAATIEACRALTVTQPNCFGDDWSFTADLAKPDTAYTNIGIGLHTDATYYNEPMGIQVFHVLNHQGEGGETMLGDGYKAIELLQKQSPESVEYLSNYQLMHEYIDHSTPGSHVRSIGTILTKNPITKEIFRLRFNNHDRCPIPVADMEEFYFHYTKLGKIIQSGEINFRRRLPPGTVLLVDNYRVMHGRTSFTGKRQVSGLYLTRDDWVSGARKHDLVDHFFL</sequence>
<dbReference type="GO" id="GO:0005739">
    <property type="term" value="C:mitochondrion"/>
    <property type="evidence" value="ECO:0007669"/>
    <property type="project" value="TreeGrafter"/>
</dbReference>
<comment type="pathway">
    <text evidence="2">Amine and polyamine biosynthesis; carnitine biosynthesis.</text>
</comment>
<dbReference type="Gene3D" id="3.60.130.10">
    <property type="entry name" value="Clavaminate synthase-like"/>
    <property type="match status" value="1"/>
</dbReference>
<keyword evidence="3" id="KW-0124">Carnitine biosynthesis</keyword>
<keyword evidence="4" id="KW-0560">Oxidoreductase</keyword>
<dbReference type="InterPro" id="IPR042098">
    <property type="entry name" value="TauD-like_sf"/>
</dbReference>
<dbReference type="EMBL" id="FN653019">
    <property type="protein sequence ID" value="CBY22901.1"/>
    <property type="molecule type" value="Genomic_DNA"/>
</dbReference>
<dbReference type="Proteomes" id="UP000001307">
    <property type="component" value="Unassembled WGS sequence"/>
</dbReference>
<dbReference type="SUPFAM" id="SSF51197">
    <property type="entry name" value="Clavaminate synthase-like"/>
    <property type="match status" value="1"/>
</dbReference>
<gene>
    <name evidence="6" type="ORF">GSOID_T00013679001</name>
</gene>
<feature type="domain" description="TauD/TfdA-like" evidence="5">
    <location>
        <begin position="91"/>
        <end position="317"/>
    </location>
</feature>
<evidence type="ECO:0000256" key="4">
    <source>
        <dbReference type="ARBA" id="ARBA00023002"/>
    </source>
</evidence>
<evidence type="ECO:0000313" key="6">
    <source>
        <dbReference type="EMBL" id="CBY22901.1"/>
    </source>
</evidence>
<proteinExistence type="predicted"/>
<evidence type="ECO:0000256" key="3">
    <source>
        <dbReference type="ARBA" id="ARBA00022873"/>
    </source>
</evidence>
<dbReference type="InterPro" id="IPR003819">
    <property type="entry name" value="TauD/TfdA-like"/>
</dbReference>
<dbReference type="InterPro" id="IPR050411">
    <property type="entry name" value="AlphaKG_dependent_hydroxylases"/>
</dbReference>